<dbReference type="InterPro" id="IPR047545">
    <property type="entry name" value="BRcat_RBR_RNF216"/>
</dbReference>
<evidence type="ECO:0000256" key="1">
    <source>
        <dbReference type="ARBA" id="ARBA00004906"/>
    </source>
</evidence>
<evidence type="ECO:0000259" key="10">
    <source>
        <dbReference type="PROSITE" id="PS51873"/>
    </source>
</evidence>
<evidence type="ECO:0000313" key="11">
    <source>
        <dbReference type="EMBL" id="KAK5707684.1"/>
    </source>
</evidence>
<name>A0AAN8A5M4_9PEZI</name>
<dbReference type="AlphaFoldDB" id="A0AAN8A5M4"/>
<gene>
    <name evidence="11" type="ORF">LTR97_000222</name>
</gene>
<dbReference type="CDD" id="cd20353">
    <property type="entry name" value="Rcat_RBR_RNF216"/>
    <property type="match status" value="1"/>
</dbReference>
<dbReference type="Proteomes" id="UP001310594">
    <property type="component" value="Unassembled WGS sequence"/>
</dbReference>
<evidence type="ECO:0000256" key="9">
    <source>
        <dbReference type="SAM" id="MobiDB-lite"/>
    </source>
</evidence>
<dbReference type="Pfam" id="PF26200">
    <property type="entry name" value="Rcat_RNF216"/>
    <property type="match status" value="1"/>
</dbReference>
<feature type="region of interest" description="Disordered" evidence="9">
    <location>
        <begin position="209"/>
        <end position="238"/>
    </location>
</feature>
<evidence type="ECO:0000313" key="12">
    <source>
        <dbReference type="Proteomes" id="UP001310594"/>
    </source>
</evidence>
<evidence type="ECO:0000256" key="4">
    <source>
        <dbReference type="ARBA" id="ARBA00022737"/>
    </source>
</evidence>
<dbReference type="GO" id="GO:0016740">
    <property type="term" value="F:transferase activity"/>
    <property type="evidence" value="ECO:0007669"/>
    <property type="project" value="UniProtKB-KW"/>
</dbReference>
<dbReference type="GO" id="GO:0008270">
    <property type="term" value="F:zinc ion binding"/>
    <property type="evidence" value="ECO:0007669"/>
    <property type="project" value="UniProtKB-KW"/>
</dbReference>
<comment type="pathway">
    <text evidence="1">Protein modification; protein ubiquitination.</text>
</comment>
<dbReference type="EMBL" id="JAVRQU010000001">
    <property type="protein sequence ID" value="KAK5707684.1"/>
    <property type="molecule type" value="Genomic_DNA"/>
</dbReference>
<protein>
    <recommendedName>
        <fullName evidence="10">RING-type domain-containing protein</fullName>
    </recommendedName>
</protein>
<feature type="compositionally biased region" description="Basic and acidic residues" evidence="9">
    <location>
        <begin position="27"/>
        <end position="36"/>
    </location>
</feature>
<organism evidence="11 12">
    <name type="scientific">Elasticomyces elasticus</name>
    <dbReference type="NCBI Taxonomy" id="574655"/>
    <lineage>
        <taxon>Eukaryota</taxon>
        <taxon>Fungi</taxon>
        <taxon>Dikarya</taxon>
        <taxon>Ascomycota</taxon>
        <taxon>Pezizomycotina</taxon>
        <taxon>Dothideomycetes</taxon>
        <taxon>Dothideomycetidae</taxon>
        <taxon>Mycosphaerellales</taxon>
        <taxon>Teratosphaeriaceae</taxon>
        <taxon>Elasticomyces</taxon>
    </lineage>
</organism>
<keyword evidence="7" id="KW-0862">Zinc</keyword>
<keyword evidence="3" id="KW-0479">Metal-binding</keyword>
<feature type="coiled-coil region" evidence="8">
    <location>
        <begin position="853"/>
        <end position="894"/>
    </location>
</feature>
<reference evidence="11" key="1">
    <citation type="submission" date="2023-08" db="EMBL/GenBank/DDBJ databases">
        <title>Black Yeasts Isolated from many extreme environments.</title>
        <authorList>
            <person name="Coleine C."/>
            <person name="Stajich J.E."/>
            <person name="Selbmann L."/>
        </authorList>
    </citation>
    <scope>NUCLEOTIDE SEQUENCE</scope>
    <source>
        <strain evidence="11">CCFEE 5810</strain>
    </source>
</reference>
<dbReference type="CDD" id="cd20339">
    <property type="entry name" value="BRcat_RBR_RNF216"/>
    <property type="match status" value="1"/>
</dbReference>
<proteinExistence type="predicted"/>
<keyword evidence="4" id="KW-0677">Repeat</keyword>
<evidence type="ECO:0000256" key="8">
    <source>
        <dbReference type="SAM" id="Coils"/>
    </source>
</evidence>
<accession>A0AAN8A5M4</accession>
<dbReference type="SUPFAM" id="SSF57850">
    <property type="entry name" value="RING/U-box"/>
    <property type="match status" value="1"/>
</dbReference>
<keyword evidence="6" id="KW-0833">Ubl conjugation pathway</keyword>
<feature type="domain" description="RING-type" evidence="10">
    <location>
        <begin position="365"/>
        <end position="546"/>
    </location>
</feature>
<dbReference type="PANTHER" id="PTHR22770">
    <property type="entry name" value="UBIQUITIN CONJUGATING ENZYME 7 INTERACTING PROTEIN-RELATED"/>
    <property type="match status" value="1"/>
</dbReference>
<evidence type="ECO:0000256" key="6">
    <source>
        <dbReference type="ARBA" id="ARBA00022786"/>
    </source>
</evidence>
<dbReference type="PANTHER" id="PTHR22770:SF47">
    <property type="entry name" value="E3 UBIQUITIN-PROTEIN LIGASE RNF216"/>
    <property type="match status" value="1"/>
</dbReference>
<evidence type="ECO:0000256" key="5">
    <source>
        <dbReference type="ARBA" id="ARBA00022771"/>
    </source>
</evidence>
<feature type="region of interest" description="Disordered" evidence="9">
    <location>
        <begin position="15"/>
        <end position="44"/>
    </location>
</feature>
<dbReference type="InterPro" id="IPR044066">
    <property type="entry name" value="TRIAD_supradom"/>
</dbReference>
<dbReference type="Gene3D" id="1.20.120.1750">
    <property type="match status" value="1"/>
</dbReference>
<dbReference type="InterPro" id="IPR051628">
    <property type="entry name" value="LUBAC_E3_Ligases"/>
</dbReference>
<dbReference type="InterPro" id="IPR047546">
    <property type="entry name" value="Rcat_RBR_RNF216"/>
</dbReference>
<sequence>MAARAFPFAAQPEVINLMSDDSDDMDSPPRKERAPLELDANGDLSPLDELPFHNFFDDAADGPEFAELDTDHDFNGAGLEEEAPARGEFVRIDGEDVWIPDEEDEPAAPAMTLEATQHDAHLAAALADEPPILTRAPESDHNADGELAYSLLEEFNADTCLQRVLEIFPDISHEHIHKLYSAFDESSDYENLSGPARLDNIIEHLVSGTSYPKQEKSKQPVRKRKREDSIDETDTKKWERQDRDAVPAFLKGSMQGMLKAEFPHIGIQHVNNILATEKHFYQAYLRLANISDGYDTTIRHLGRGKPSKKLATADTIALNCGWEPLAEELNAARKRVEFVRTQRVAEDAQKKAEERNLQRAKERGETSECSCCFDDLPLNRQIHCDGPVAHFTCFDCAENYIKAELLEKLAELEQEKAIRDAGLEDLEECPFCDYKAIVPPVDEDFEFRCANPQCEKISCRRCKSTTHIPHSCEQHAKNNKVNNRHKIEEAMTAAMIRSCNKCKKQFIKDYGCNKMACSSCGNLQCYVCSASVKDYNHFDQAPNRALNPGNPATAKMCPLYDNVEERHEKEIKEAEAAARAQVMQDNPDVQPEDLDFKLSDAVKKATQDRIKKAGGVGGDGVGFAGFGAGIGGVGGMGYPAGYPGNMAAAARAMFGVGGGVVLGGGADDEDEDEDFDGEDDLGLMVEAHHARQVAQQAALVRLQRDRMVIAHQRVRDAAHARHQVQRQVQAADAAMRAADARAQEPAPQPQGFIPVYGMPQPNGPARRPAGLAARLNRVGGRVDAALDLDHLQQPVLQEGLFEFGGAGHAVQAPRDPRLARPANRRSAVGAAAGGLNIEHDLAQRLPNGGPGQLEALRERQRQQQRQRTAWQVQQQHAQQRLAELRTRQDALARQGR</sequence>
<evidence type="ECO:0000256" key="7">
    <source>
        <dbReference type="ARBA" id="ARBA00022833"/>
    </source>
</evidence>
<comment type="caution">
    <text evidence="11">The sequence shown here is derived from an EMBL/GenBank/DDBJ whole genome shotgun (WGS) entry which is preliminary data.</text>
</comment>
<evidence type="ECO:0000256" key="3">
    <source>
        <dbReference type="ARBA" id="ARBA00022723"/>
    </source>
</evidence>
<keyword evidence="8" id="KW-0175">Coiled coil</keyword>
<keyword evidence="5" id="KW-0863">Zinc-finger</keyword>
<evidence type="ECO:0000256" key="2">
    <source>
        <dbReference type="ARBA" id="ARBA00022679"/>
    </source>
</evidence>
<dbReference type="PROSITE" id="PS51873">
    <property type="entry name" value="TRIAD"/>
    <property type="match status" value="1"/>
</dbReference>
<keyword evidence="2" id="KW-0808">Transferase</keyword>